<dbReference type="InterPro" id="IPR016024">
    <property type="entry name" value="ARM-type_fold"/>
</dbReference>
<dbReference type="STRING" id="1459636.NTE_03056"/>
<gene>
    <name evidence="1" type="ORF">NTE_03056</name>
</gene>
<dbReference type="SUPFAM" id="SSF48371">
    <property type="entry name" value="ARM repeat"/>
    <property type="match status" value="1"/>
</dbReference>
<dbReference type="GeneID" id="41598724"/>
<dbReference type="AlphaFoldDB" id="A0A075MTW7"/>
<dbReference type="Proteomes" id="UP000028194">
    <property type="component" value="Chromosome"/>
</dbReference>
<dbReference type="KEGG" id="nev:NTE_03056"/>
<dbReference type="HOGENOM" id="CLU_377508_0_0_2"/>
<dbReference type="EMBL" id="CP007174">
    <property type="protein sequence ID" value="AIF85091.1"/>
    <property type="molecule type" value="Genomic_DNA"/>
</dbReference>
<evidence type="ECO:0000313" key="1">
    <source>
        <dbReference type="EMBL" id="AIF85091.1"/>
    </source>
</evidence>
<protein>
    <submittedName>
        <fullName evidence="1">Uncharacterized protein</fullName>
    </submittedName>
</protein>
<sequence>MSLIGIDSIVQEIEDRRLYNDDEITAFLVHKGIVNREQKIQLFKAITEDFLYDHSFMQNHIMEVFSDGDDFVDLILHLSSKNYHSSVSKLADAYKHDPVQALNLYDKILKNDSKSRSIPLAQILFGIGKNDLTKFYSMLDFSDQRPEIKTAYIEALRYLSYEVSIKKSSIDYVIEQSDSVDAGIRETAIHFMLSAGIDDIDVRNRLVELASNGQQNDKIRIGWNGLILQKRNKSLCLELVKLLSESEDIAVLKSLGITMGSVAEDYPVECLEIIRRWFNTESLRNKISTGWAPERVDAYLLKWITEEKDELILKFDLPKLIWDIFEKGDKTRLLNILYKIDVSTEGGLTVFDEVAGKALSEMHKNPQHDSTFVERCHELVCRMAIARGVDPSTIKINKDDKTLLTLAILERATADKKEIDFSAVLSNVAQYKNIERLVGRKWFEERASKKDTSQPLIWLLAKANPKEEEIKQLFEELEKYKDDQLRKWSVLMAIRLKLQPYAVLEHIDRSIAIFMKDPLPRLKAVRDSLINPDQIYQTVGELVLAAHLRAAYPAEIQFKVGKKIAGCRTIIEGKEIIIEVVNPDMSLESKYLRGVLTQAGNRTKSQIKNKLKEQIPEIAKNTDAPIFLAINRGRSGIDDMEIADTLYGSLKVRMYLDKETSKVVKSESFREADGISTDNAGRQVSGVIFYNTVFDFSDFKEKLEGDIFENDTDRPVSKDMIKKMKEVLFNKALP</sequence>
<evidence type="ECO:0000313" key="2">
    <source>
        <dbReference type="Proteomes" id="UP000028194"/>
    </source>
</evidence>
<proteinExistence type="predicted"/>
<keyword evidence="2" id="KW-1185">Reference proteome</keyword>
<name>A0A075MTW7_9ARCH</name>
<dbReference type="RefSeq" id="WP_148701555.1">
    <property type="nucleotide sequence ID" value="NZ_CP007174.1"/>
</dbReference>
<reference evidence="1 2" key="1">
    <citation type="journal article" date="2014" name="PLoS ONE">
        <title>Genome Sequence of Candidatus Nitrososphaera evergladensis from Group I.1b Enriched from Everglades Soil Reveals Novel Genomic Features of the Ammonia-Oxidizing Archaea.</title>
        <authorList>
            <person name="Zhalnina K.V."/>
            <person name="Dias R."/>
            <person name="Leonard M.T."/>
            <person name="Dorr de Quadros P."/>
            <person name="Camargo F.A."/>
            <person name="Drew J.C."/>
            <person name="Farmerie W.G."/>
            <person name="Daroub S.H."/>
            <person name="Triplett E.W."/>
        </authorList>
    </citation>
    <scope>NUCLEOTIDE SEQUENCE [LARGE SCALE GENOMIC DNA]</scope>
    <source>
        <strain evidence="1 2">SR1</strain>
    </source>
</reference>
<organism evidence="1 2">
    <name type="scientific">Candidatus Nitrososphaera evergladensis SR1</name>
    <dbReference type="NCBI Taxonomy" id="1459636"/>
    <lineage>
        <taxon>Archaea</taxon>
        <taxon>Nitrososphaerota</taxon>
        <taxon>Nitrososphaeria</taxon>
        <taxon>Nitrososphaerales</taxon>
        <taxon>Nitrososphaeraceae</taxon>
        <taxon>Nitrososphaera</taxon>
    </lineage>
</organism>
<accession>A0A075MTW7</accession>